<dbReference type="SUPFAM" id="SSF53474">
    <property type="entry name" value="alpha/beta-Hydrolases"/>
    <property type="match status" value="1"/>
</dbReference>
<dbReference type="RefSeq" id="XP_007869024.1">
    <property type="nucleotide sequence ID" value="XM_007870833.1"/>
</dbReference>
<dbReference type="STRING" id="670483.S7RJF8"/>
<dbReference type="InterPro" id="IPR029058">
    <property type="entry name" value="AB_hydrolase_fold"/>
</dbReference>
<dbReference type="Pfam" id="PF02129">
    <property type="entry name" value="Peptidase_S15"/>
    <property type="match status" value="1"/>
</dbReference>
<protein>
    <submittedName>
        <fullName evidence="2">Alpha/beta-hydrolase</fullName>
    </submittedName>
</protein>
<dbReference type="GO" id="GO:0016787">
    <property type="term" value="F:hydrolase activity"/>
    <property type="evidence" value="ECO:0007669"/>
    <property type="project" value="UniProtKB-KW"/>
</dbReference>
<dbReference type="OMA" id="QVTDIIC"/>
<sequence>MDSARLEPWKNKLIELPSRLSLEVDIIFPSEGEAGPTKLAVCLHPWSWLGGRKEDPTLMCLQRVFLRAGYCVVRYNSRGVGKSSGWPSLTGASEAQDLKDLVQWLTGRSPNVEHVLIAGYSHGSLIASLHPVLPPPIKTHHLILSYPLGPRGWLTAFRTGTYTKALATLVQDPAADVLIVYGTRDEFTGIGKYDAWAQTLMHERRAVALRIERVEGATHFWFNHQQELESIVRSWLQS</sequence>
<dbReference type="HOGENOM" id="CLU_035149_1_0_1"/>
<dbReference type="eggNOG" id="ENOG502QR04">
    <property type="taxonomic scope" value="Eukaryota"/>
</dbReference>
<dbReference type="GeneID" id="19307612"/>
<evidence type="ECO:0000313" key="3">
    <source>
        <dbReference type="Proteomes" id="UP000030669"/>
    </source>
</evidence>
<dbReference type="AlphaFoldDB" id="S7RJF8"/>
<evidence type="ECO:0000313" key="2">
    <source>
        <dbReference type="EMBL" id="EPQ52764.1"/>
    </source>
</evidence>
<evidence type="ECO:0000259" key="1">
    <source>
        <dbReference type="Pfam" id="PF02129"/>
    </source>
</evidence>
<dbReference type="KEGG" id="gtr:GLOTRDRAFT_64509"/>
<reference evidence="2 3" key="1">
    <citation type="journal article" date="2012" name="Science">
        <title>The Paleozoic origin of enzymatic lignin decomposition reconstructed from 31 fungal genomes.</title>
        <authorList>
            <person name="Floudas D."/>
            <person name="Binder M."/>
            <person name="Riley R."/>
            <person name="Barry K."/>
            <person name="Blanchette R.A."/>
            <person name="Henrissat B."/>
            <person name="Martinez A.T."/>
            <person name="Otillar R."/>
            <person name="Spatafora J.W."/>
            <person name="Yadav J.S."/>
            <person name="Aerts A."/>
            <person name="Benoit I."/>
            <person name="Boyd A."/>
            <person name="Carlson A."/>
            <person name="Copeland A."/>
            <person name="Coutinho P.M."/>
            <person name="de Vries R.P."/>
            <person name="Ferreira P."/>
            <person name="Findley K."/>
            <person name="Foster B."/>
            <person name="Gaskell J."/>
            <person name="Glotzer D."/>
            <person name="Gorecki P."/>
            <person name="Heitman J."/>
            <person name="Hesse C."/>
            <person name="Hori C."/>
            <person name="Igarashi K."/>
            <person name="Jurgens J.A."/>
            <person name="Kallen N."/>
            <person name="Kersten P."/>
            <person name="Kohler A."/>
            <person name="Kuees U."/>
            <person name="Kumar T.K.A."/>
            <person name="Kuo A."/>
            <person name="LaButti K."/>
            <person name="Larrondo L.F."/>
            <person name="Lindquist E."/>
            <person name="Ling A."/>
            <person name="Lombard V."/>
            <person name="Lucas S."/>
            <person name="Lundell T."/>
            <person name="Martin R."/>
            <person name="McLaughlin D.J."/>
            <person name="Morgenstern I."/>
            <person name="Morin E."/>
            <person name="Murat C."/>
            <person name="Nagy L.G."/>
            <person name="Nolan M."/>
            <person name="Ohm R.A."/>
            <person name="Patyshakuliyeva A."/>
            <person name="Rokas A."/>
            <person name="Ruiz-Duenas F.J."/>
            <person name="Sabat G."/>
            <person name="Salamov A."/>
            <person name="Samejima M."/>
            <person name="Schmutz J."/>
            <person name="Slot J.C."/>
            <person name="St John F."/>
            <person name="Stenlid J."/>
            <person name="Sun H."/>
            <person name="Sun S."/>
            <person name="Syed K."/>
            <person name="Tsang A."/>
            <person name="Wiebenga A."/>
            <person name="Young D."/>
            <person name="Pisabarro A."/>
            <person name="Eastwood D.C."/>
            <person name="Martin F."/>
            <person name="Cullen D."/>
            <person name="Grigoriev I.V."/>
            <person name="Hibbett D.S."/>
        </authorList>
    </citation>
    <scope>NUCLEOTIDE SEQUENCE [LARGE SCALE GENOMIC DNA]</scope>
    <source>
        <strain evidence="2 3">ATCC 11539</strain>
    </source>
</reference>
<dbReference type="PANTHER" id="PTHR42103:SF2">
    <property type="entry name" value="AB HYDROLASE-1 DOMAIN-CONTAINING PROTEIN"/>
    <property type="match status" value="1"/>
</dbReference>
<dbReference type="Gene3D" id="3.40.50.1820">
    <property type="entry name" value="alpha/beta hydrolase"/>
    <property type="match status" value="1"/>
</dbReference>
<name>S7RJF8_GLOTA</name>
<dbReference type="Proteomes" id="UP000030669">
    <property type="component" value="Unassembled WGS sequence"/>
</dbReference>
<dbReference type="InterPro" id="IPR000383">
    <property type="entry name" value="Xaa-Pro-like_dom"/>
</dbReference>
<accession>S7RJF8</accession>
<feature type="domain" description="Xaa-Pro dipeptidyl-peptidase-like" evidence="1">
    <location>
        <begin position="21"/>
        <end position="129"/>
    </location>
</feature>
<keyword evidence="3" id="KW-1185">Reference proteome</keyword>
<dbReference type="OrthoDB" id="10260961at2759"/>
<gene>
    <name evidence="2" type="ORF">GLOTRDRAFT_64509</name>
</gene>
<keyword evidence="2" id="KW-0378">Hydrolase</keyword>
<proteinExistence type="predicted"/>
<dbReference type="PANTHER" id="PTHR42103">
    <property type="entry name" value="ALPHA/BETA-HYDROLASES SUPERFAMILY PROTEIN"/>
    <property type="match status" value="1"/>
</dbReference>
<organism evidence="2 3">
    <name type="scientific">Gloeophyllum trabeum (strain ATCC 11539 / FP-39264 / Madison 617)</name>
    <name type="common">Brown rot fungus</name>
    <dbReference type="NCBI Taxonomy" id="670483"/>
    <lineage>
        <taxon>Eukaryota</taxon>
        <taxon>Fungi</taxon>
        <taxon>Dikarya</taxon>
        <taxon>Basidiomycota</taxon>
        <taxon>Agaricomycotina</taxon>
        <taxon>Agaricomycetes</taxon>
        <taxon>Gloeophyllales</taxon>
        <taxon>Gloeophyllaceae</taxon>
        <taxon>Gloeophyllum</taxon>
    </lineage>
</organism>
<dbReference type="EMBL" id="KB469307">
    <property type="protein sequence ID" value="EPQ52764.1"/>
    <property type="molecule type" value="Genomic_DNA"/>
</dbReference>